<comment type="caution">
    <text evidence="2">The sequence shown here is derived from an EMBL/GenBank/DDBJ whole genome shotgun (WGS) entry which is preliminary data.</text>
</comment>
<proteinExistence type="predicted"/>
<keyword evidence="3" id="KW-1185">Reference proteome</keyword>
<accession>A0A9W6L3J2</accession>
<reference evidence="2" key="1">
    <citation type="journal article" date="2014" name="Int. J. Syst. Evol. Microbiol.">
        <title>Complete genome sequence of Corynebacterium casei LMG S-19264T (=DSM 44701T), isolated from a smear-ripened cheese.</title>
        <authorList>
            <consortium name="US DOE Joint Genome Institute (JGI-PGF)"/>
            <person name="Walter F."/>
            <person name="Albersmeier A."/>
            <person name="Kalinowski J."/>
            <person name="Ruckert C."/>
        </authorList>
    </citation>
    <scope>NUCLEOTIDE SEQUENCE</scope>
    <source>
        <strain evidence="2">VKM Ac-1069</strain>
    </source>
</reference>
<gene>
    <name evidence="2" type="ORF">GCM10017577_27400</name>
</gene>
<feature type="compositionally biased region" description="Gly residues" evidence="1">
    <location>
        <begin position="84"/>
        <end position="96"/>
    </location>
</feature>
<name>A0A9W6L3J2_9PSEU</name>
<feature type="region of interest" description="Disordered" evidence="1">
    <location>
        <begin position="124"/>
        <end position="143"/>
    </location>
</feature>
<organism evidence="2 3">
    <name type="scientific">Pseudonocardia halophobica</name>
    <dbReference type="NCBI Taxonomy" id="29401"/>
    <lineage>
        <taxon>Bacteria</taxon>
        <taxon>Bacillati</taxon>
        <taxon>Actinomycetota</taxon>
        <taxon>Actinomycetes</taxon>
        <taxon>Pseudonocardiales</taxon>
        <taxon>Pseudonocardiaceae</taxon>
        <taxon>Pseudonocardia</taxon>
    </lineage>
</organism>
<dbReference type="EMBL" id="BSFQ01000009">
    <property type="protein sequence ID" value="GLL11599.1"/>
    <property type="molecule type" value="Genomic_DNA"/>
</dbReference>
<feature type="compositionally biased region" description="Basic residues" evidence="1">
    <location>
        <begin position="1"/>
        <end position="12"/>
    </location>
</feature>
<dbReference type="Proteomes" id="UP001143463">
    <property type="component" value="Unassembled WGS sequence"/>
</dbReference>
<protein>
    <submittedName>
        <fullName evidence="2">Uncharacterized protein</fullName>
    </submittedName>
</protein>
<dbReference type="AlphaFoldDB" id="A0A9W6L3J2"/>
<feature type="region of interest" description="Disordered" evidence="1">
    <location>
        <begin position="46"/>
        <end position="105"/>
    </location>
</feature>
<evidence type="ECO:0000313" key="3">
    <source>
        <dbReference type="Proteomes" id="UP001143463"/>
    </source>
</evidence>
<evidence type="ECO:0000256" key="1">
    <source>
        <dbReference type="SAM" id="MobiDB-lite"/>
    </source>
</evidence>
<feature type="region of interest" description="Disordered" evidence="1">
    <location>
        <begin position="1"/>
        <end position="24"/>
    </location>
</feature>
<sequence>MRRPHRPGRRARGGFGGRVRTGGRYVSGAGADDGIIRVFCGGGGPCRGGGPDGLAPGGGIGRPWGGGAGRRPGWAVQPGPPPRRGGGAPLPGGGPAGPRRSPFIRPCTVPSVSRLAPCAPLEAMLAPQAPLGESPVRSGRGPR</sequence>
<reference evidence="2" key="2">
    <citation type="submission" date="2023-01" db="EMBL/GenBank/DDBJ databases">
        <authorList>
            <person name="Sun Q."/>
            <person name="Evtushenko L."/>
        </authorList>
    </citation>
    <scope>NUCLEOTIDE SEQUENCE</scope>
    <source>
        <strain evidence="2">VKM Ac-1069</strain>
    </source>
</reference>
<evidence type="ECO:0000313" key="2">
    <source>
        <dbReference type="EMBL" id="GLL11599.1"/>
    </source>
</evidence>
<feature type="compositionally biased region" description="Gly residues" evidence="1">
    <location>
        <begin position="46"/>
        <end position="70"/>
    </location>
</feature>